<dbReference type="InterPro" id="IPR007795">
    <property type="entry name" value="T7SS_EccB"/>
</dbReference>
<dbReference type="Pfam" id="PF05108">
    <property type="entry name" value="T7SS_ESX1_EccB"/>
    <property type="match status" value="2"/>
</dbReference>
<dbReference type="PATRIC" id="fig|1544416.3.peg.1088"/>
<dbReference type="InterPro" id="IPR044857">
    <property type="entry name" value="T7SS_EccB_R1"/>
</dbReference>
<dbReference type="EMBL" id="LKST01000002">
    <property type="protein sequence ID" value="KQB84284.1"/>
    <property type="molecule type" value="Genomic_DNA"/>
</dbReference>
<sequence length="433" mass="46427">MPQHRTMLAPTTQAQVSGHRFLLRRMHHGLVLGDARMIHDPLARRHRAAAFGSVLALLLVMGSGLLAVLDPHPSPGEDDPLLRASSGALYVRIGEEVHPAANLSSARLALGAAEDPVDISDEELGALRHGRPLGMSDAPGFIAPAAPPEETRTWAVCMRHGRISVELGRQPRSLEREAAVLLRDPSGPVPVDYLVTAQGRAALPPADSPEGVVVRRRLGAGIDTPIWDLSAPMITAMTEQEPVSFPESLPEVWRAGDEAWLSQPEGIHAITEEQAAMLTDMGAVNRTVPPAQVAARPEAPNTLRLPEHPMRFINPEDTDLCVMGPEGGVGYAEADRVPVTLPQPGWKSEGERGEIESRLAVAEIFSADLRGAIAVDTGAGYHVVTAHGVRHRLPSKETVDVLGLPEPIPGWWPVLAMLPEGTPLSEEEALRGL</sequence>
<keyword evidence="1" id="KW-0812">Transmembrane</keyword>
<name>A0A0Q0Z4C7_9CORY</name>
<dbReference type="Proteomes" id="UP000050517">
    <property type="component" value="Unassembled WGS sequence"/>
</dbReference>
<feature type="transmembrane region" description="Helical" evidence="1">
    <location>
        <begin position="48"/>
        <end position="69"/>
    </location>
</feature>
<evidence type="ECO:0000313" key="3">
    <source>
        <dbReference type="Proteomes" id="UP000050517"/>
    </source>
</evidence>
<dbReference type="STRING" id="1544416.Cocul_01081"/>
<keyword evidence="3" id="KW-1185">Reference proteome</keyword>
<dbReference type="RefSeq" id="WP_055122243.1">
    <property type="nucleotide sequence ID" value="NZ_LKST01000002.1"/>
</dbReference>
<dbReference type="PANTHER" id="PTHR40765:SF2">
    <property type="entry name" value="ESX-2 SECRETION SYSTEM ATPASE ECCB2"/>
    <property type="match status" value="1"/>
</dbReference>
<gene>
    <name evidence="2" type="primary">eccB1</name>
    <name evidence="2" type="ORF">Cocul_01081</name>
</gene>
<keyword evidence="1" id="KW-1133">Transmembrane helix</keyword>
<evidence type="ECO:0000256" key="1">
    <source>
        <dbReference type="SAM" id="Phobius"/>
    </source>
</evidence>
<dbReference type="OrthoDB" id="3847604at2"/>
<proteinExistence type="predicted"/>
<accession>A0A0Q0Z4C7</accession>
<reference evidence="2 3" key="1">
    <citation type="submission" date="2015-10" db="EMBL/GenBank/DDBJ databases">
        <title>Corynebacteirum lowii and Corynebacterium oculi species nova, derived from human clinical disease and and emended description of Corynebacterium mastiditis.</title>
        <authorList>
            <person name="Bernard K."/>
            <person name="Pacheco A.L."/>
            <person name="Mcdougall C."/>
            <person name="Burtx T."/>
            <person name="Weibe D."/>
            <person name="Tyler S."/>
            <person name="Olson A.B."/>
            <person name="Cnockaert M."/>
            <person name="Eguchi H."/>
            <person name="Kuwahara T."/>
            <person name="Nakayama-Imaohji H."/>
            <person name="Boudewijins M."/>
            <person name="Van Hoecke F."/>
            <person name="Bernier A.-M."/>
            <person name="Vandamme P."/>
        </authorList>
    </citation>
    <scope>NUCLEOTIDE SEQUENCE [LARGE SCALE GENOMIC DNA]</scope>
    <source>
        <strain evidence="2 3">NML 130210</strain>
    </source>
</reference>
<protein>
    <submittedName>
        <fullName evidence="2">ESX-1 secretion system protein eccB1</fullName>
    </submittedName>
</protein>
<dbReference type="PANTHER" id="PTHR40765">
    <property type="entry name" value="ESX-2 SECRETION SYSTEM ATPASE ECCB2"/>
    <property type="match status" value="1"/>
</dbReference>
<keyword evidence="1" id="KW-0472">Membrane</keyword>
<dbReference type="AlphaFoldDB" id="A0A0Q0Z4C7"/>
<organism evidence="2 3">
    <name type="scientific">Corynebacterium oculi</name>
    <dbReference type="NCBI Taxonomy" id="1544416"/>
    <lineage>
        <taxon>Bacteria</taxon>
        <taxon>Bacillati</taxon>
        <taxon>Actinomycetota</taxon>
        <taxon>Actinomycetes</taxon>
        <taxon>Mycobacteriales</taxon>
        <taxon>Corynebacteriaceae</taxon>
        <taxon>Corynebacterium</taxon>
    </lineage>
</organism>
<evidence type="ECO:0000313" key="2">
    <source>
        <dbReference type="EMBL" id="KQB84284.1"/>
    </source>
</evidence>
<dbReference type="Gene3D" id="3.30.2390.20">
    <property type="entry name" value="Type VII secretion system EccB, repeat 1 domain"/>
    <property type="match status" value="1"/>
</dbReference>
<dbReference type="GO" id="GO:0005576">
    <property type="term" value="C:extracellular region"/>
    <property type="evidence" value="ECO:0007669"/>
    <property type="project" value="TreeGrafter"/>
</dbReference>
<comment type="caution">
    <text evidence="2">The sequence shown here is derived from an EMBL/GenBank/DDBJ whole genome shotgun (WGS) entry which is preliminary data.</text>
</comment>
<dbReference type="NCBIfam" id="TIGR03919">
    <property type="entry name" value="T7SS_EccB"/>
    <property type="match status" value="1"/>
</dbReference>